<evidence type="ECO:0000256" key="1">
    <source>
        <dbReference type="SAM" id="MobiDB-lite"/>
    </source>
</evidence>
<proteinExistence type="predicted"/>
<evidence type="ECO:0000313" key="3">
    <source>
        <dbReference type="Proteomes" id="UP000447873"/>
    </source>
</evidence>
<feature type="region of interest" description="Disordered" evidence="1">
    <location>
        <begin position="1"/>
        <end position="76"/>
    </location>
</feature>
<reference evidence="2 3" key="1">
    <citation type="submission" date="2018-12" db="EMBL/GenBank/DDBJ databases">
        <title>Venturia inaequalis Genome Resource.</title>
        <authorList>
            <person name="Lichtner F.J."/>
        </authorList>
    </citation>
    <scope>NUCLEOTIDE SEQUENCE [LARGE SCALE GENOMIC DNA]</scope>
    <source>
        <strain evidence="2 3">120213</strain>
    </source>
</reference>
<feature type="region of interest" description="Disordered" evidence="1">
    <location>
        <begin position="97"/>
        <end position="134"/>
    </location>
</feature>
<gene>
    <name evidence="2" type="ORF">EG328_007303</name>
</gene>
<name>A0A8H3YTI4_VENIN</name>
<dbReference type="EMBL" id="WNWS01000395">
    <property type="protein sequence ID" value="KAE9968696.1"/>
    <property type="molecule type" value="Genomic_DNA"/>
</dbReference>
<comment type="caution">
    <text evidence="2">The sequence shown here is derived from an EMBL/GenBank/DDBJ whole genome shotgun (WGS) entry which is preliminary data.</text>
</comment>
<organism evidence="2 3">
    <name type="scientific">Venturia inaequalis</name>
    <name type="common">Apple scab fungus</name>
    <dbReference type="NCBI Taxonomy" id="5025"/>
    <lineage>
        <taxon>Eukaryota</taxon>
        <taxon>Fungi</taxon>
        <taxon>Dikarya</taxon>
        <taxon>Ascomycota</taxon>
        <taxon>Pezizomycotina</taxon>
        <taxon>Dothideomycetes</taxon>
        <taxon>Pleosporomycetidae</taxon>
        <taxon>Venturiales</taxon>
        <taxon>Venturiaceae</taxon>
        <taxon>Venturia</taxon>
    </lineage>
</organism>
<accession>A0A8H3YTI4</accession>
<protein>
    <submittedName>
        <fullName evidence="2">Uncharacterized protein</fullName>
    </submittedName>
</protein>
<feature type="compositionally biased region" description="Low complexity" evidence="1">
    <location>
        <begin position="15"/>
        <end position="30"/>
    </location>
</feature>
<sequence>MFLTLPTTPGPCSRSSSSQQAQQQQQQQQQPPLSTHQSRPKLHRHTSLLTLLNPKKQSRKSKPHTHPIDTTVPLLPTLSSPPSYDFLYPNISAPHTSVSETPIYSPTTRSSSRKPTHIRKPSQPWTTAPNAPKRAALSTEREFDDSFDAYYPSSSYYPSHDLTGTCDYGVGVSGVSPVVERPVYTYATYYPSRSSEMDDLYYFSLFSCASGGGEGEGEVKRCAWERVGARRAREGVGHW</sequence>
<feature type="compositionally biased region" description="Basic residues" evidence="1">
    <location>
        <begin position="56"/>
        <end position="65"/>
    </location>
</feature>
<evidence type="ECO:0000313" key="2">
    <source>
        <dbReference type="EMBL" id="KAE9968696.1"/>
    </source>
</evidence>
<feature type="compositionally biased region" description="Basic residues" evidence="1">
    <location>
        <begin position="111"/>
        <end position="120"/>
    </location>
</feature>
<dbReference type="AlphaFoldDB" id="A0A8H3YTI4"/>
<dbReference type="Proteomes" id="UP000447873">
    <property type="component" value="Unassembled WGS sequence"/>
</dbReference>